<gene>
    <name evidence="7" type="ORF">AAG570_011179</name>
</gene>
<evidence type="ECO:0000256" key="3">
    <source>
        <dbReference type="ARBA" id="ARBA00021704"/>
    </source>
</evidence>
<dbReference type="Pfam" id="PF04189">
    <property type="entry name" value="Gcd10p"/>
    <property type="match status" value="1"/>
</dbReference>
<evidence type="ECO:0000256" key="5">
    <source>
        <dbReference type="ARBA" id="ARBA00023242"/>
    </source>
</evidence>
<evidence type="ECO:0000256" key="1">
    <source>
        <dbReference type="ARBA" id="ARBA00004123"/>
    </source>
</evidence>
<dbReference type="AlphaFoldDB" id="A0ABD0YW29"/>
<dbReference type="PANTHER" id="PTHR12945:SF0">
    <property type="entry name" value="TRNA (ADENINE(58)-N(1))-METHYLTRANSFERASE NON-CATALYTIC SUBUNIT TRM6"/>
    <property type="match status" value="1"/>
</dbReference>
<accession>A0ABD0YW29</accession>
<comment type="caution">
    <text evidence="7">The sequence shown here is derived from an EMBL/GenBank/DDBJ whole genome shotgun (WGS) entry which is preliminary data.</text>
</comment>
<organism evidence="7 8">
    <name type="scientific">Ranatra chinensis</name>
    <dbReference type="NCBI Taxonomy" id="642074"/>
    <lineage>
        <taxon>Eukaryota</taxon>
        <taxon>Metazoa</taxon>
        <taxon>Ecdysozoa</taxon>
        <taxon>Arthropoda</taxon>
        <taxon>Hexapoda</taxon>
        <taxon>Insecta</taxon>
        <taxon>Pterygota</taxon>
        <taxon>Neoptera</taxon>
        <taxon>Paraneoptera</taxon>
        <taxon>Hemiptera</taxon>
        <taxon>Heteroptera</taxon>
        <taxon>Panheteroptera</taxon>
        <taxon>Nepomorpha</taxon>
        <taxon>Nepidae</taxon>
        <taxon>Ranatrinae</taxon>
        <taxon>Ranatra</taxon>
    </lineage>
</organism>
<name>A0ABD0YW29_9HEMI</name>
<comment type="subcellular location">
    <subcellularLocation>
        <location evidence="1">Nucleus</location>
    </subcellularLocation>
</comment>
<dbReference type="GO" id="GO:0005634">
    <property type="term" value="C:nucleus"/>
    <property type="evidence" value="ECO:0007669"/>
    <property type="project" value="UniProtKB-SubCell"/>
</dbReference>
<evidence type="ECO:0000256" key="2">
    <source>
        <dbReference type="ARBA" id="ARBA00008320"/>
    </source>
</evidence>
<protein>
    <recommendedName>
        <fullName evidence="3">tRNA (adenine(58)-N(1))-methyltransferase non-catalytic subunit TRM6</fullName>
    </recommendedName>
    <alternativeName>
        <fullName evidence="6">tRNA(m1A58)-methyltransferase subunit TRM6</fullName>
    </alternativeName>
</protein>
<evidence type="ECO:0000313" key="8">
    <source>
        <dbReference type="Proteomes" id="UP001558652"/>
    </source>
</evidence>
<keyword evidence="5" id="KW-0539">Nucleus</keyword>
<reference evidence="7 8" key="1">
    <citation type="submission" date="2024-07" db="EMBL/GenBank/DDBJ databases">
        <title>Chromosome-level genome assembly of the water stick insect Ranatra chinensis (Heteroptera: Nepidae).</title>
        <authorList>
            <person name="Liu X."/>
        </authorList>
    </citation>
    <scope>NUCLEOTIDE SEQUENCE [LARGE SCALE GENOMIC DNA]</scope>
    <source>
        <strain evidence="7">Cailab_2021Rc</strain>
        <tissue evidence="7">Muscle</tissue>
    </source>
</reference>
<evidence type="ECO:0000256" key="4">
    <source>
        <dbReference type="ARBA" id="ARBA00022694"/>
    </source>
</evidence>
<dbReference type="EMBL" id="JBFDAA010000006">
    <property type="protein sequence ID" value="KAL1131562.1"/>
    <property type="molecule type" value="Genomic_DNA"/>
</dbReference>
<keyword evidence="4" id="KW-0819">tRNA processing</keyword>
<dbReference type="PANTHER" id="PTHR12945">
    <property type="entry name" value="TRANSLATION INITIATION FACTOR EIF3-RELATED"/>
    <property type="match status" value="1"/>
</dbReference>
<evidence type="ECO:0000256" key="6">
    <source>
        <dbReference type="ARBA" id="ARBA00032319"/>
    </source>
</evidence>
<sequence>MEGSAKEVGELIAVGHYIVIQRGSYFRVHQLSDGFIILGKDKVDLKSVIGQPYWTTFKMVPKEGRKKEFDLEKCDRVESLLVTLMKDVKSGSDNRDITDDGSSQLLSTEEIIELRDSGLSPQDVLGKLIENSKTFKNKTEYSQEKYVKKKEKKYYEYLTIRKPTMRLLAKIFYDRDQTKVMGLRYDTLSQIITASNIQCDGTYILFESGTQALVGAAILNQLGESGHLINITLGNQAQKQAILGMNFNKQRLDSLLSNPANKRPRWADELEKAYGFLSSVKADGLIIASKEFAFDLICKLIPFIKPSRPLVIYSLYREPLVQHYMDLKKRKDIVALHLTETWLRTYQILPDRTHPDVVMSSTGGHLLTGIIIQP</sequence>
<comment type="similarity">
    <text evidence="2">Belongs to the TRM6/GCD10 family.</text>
</comment>
<evidence type="ECO:0000313" key="7">
    <source>
        <dbReference type="EMBL" id="KAL1131562.1"/>
    </source>
</evidence>
<proteinExistence type="inferred from homology"/>
<dbReference type="Proteomes" id="UP001558652">
    <property type="component" value="Unassembled WGS sequence"/>
</dbReference>
<keyword evidence="8" id="KW-1185">Reference proteome</keyword>
<dbReference type="GO" id="GO:0008033">
    <property type="term" value="P:tRNA processing"/>
    <property type="evidence" value="ECO:0007669"/>
    <property type="project" value="UniProtKB-KW"/>
</dbReference>
<dbReference type="InterPro" id="IPR017423">
    <property type="entry name" value="TRM6"/>
</dbReference>